<gene>
    <name evidence="2" type="ORF">GCM10022407_35330</name>
</gene>
<protein>
    <submittedName>
        <fullName evidence="2">Uncharacterized protein</fullName>
    </submittedName>
</protein>
<evidence type="ECO:0000256" key="1">
    <source>
        <dbReference type="SAM" id="MobiDB-lite"/>
    </source>
</evidence>
<dbReference type="RefSeq" id="WP_345126444.1">
    <property type="nucleotide sequence ID" value="NZ_BAABDI010000031.1"/>
</dbReference>
<accession>A0ABP7QSU0</accession>
<comment type="caution">
    <text evidence="2">The sequence shown here is derived from an EMBL/GenBank/DDBJ whole genome shotgun (WGS) entry which is preliminary data.</text>
</comment>
<organism evidence="2 3">
    <name type="scientific">Hymenobacter antarcticus</name>
    <dbReference type="NCBI Taxonomy" id="486270"/>
    <lineage>
        <taxon>Bacteria</taxon>
        <taxon>Pseudomonadati</taxon>
        <taxon>Bacteroidota</taxon>
        <taxon>Cytophagia</taxon>
        <taxon>Cytophagales</taxon>
        <taxon>Hymenobacteraceae</taxon>
        <taxon>Hymenobacter</taxon>
    </lineage>
</organism>
<keyword evidence="3" id="KW-1185">Reference proteome</keyword>
<sequence length="102" mass="11195">MSDSPIRSTPDEEWDDLMRQLRDQPKARPRPFFYTRVQARLAASAAAKSQLLPGWLRRPAYAVLLGALVMALSGDGAALRPAAEANHCETCPSGQPLPPLQR</sequence>
<evidence type="ECO:0000313" key="2">
    <source>
        <dbReference type="EMBL" id="GAA3987583.1"/>
    </source>
</evidence>
<feature type="region of interest" description="Disordered" evidence="1">
    <location>
        <begin position="1"/>
        <end position="22"/>
    </location>
</feature>
<reference evidence="3" key="1">
    <citation type="journal article" date="2019" name="Int. J. Syst. Evol. Microbiol.">
        <title>The Global Catalogue of Microorganisms (GCM) 10K type strain sequencing project: providing services to taxonomists for standard genome sequencing and annotation.</title>
        <authorList>
            <consortium name="The Broad Institute Genomics Platform"/>
            <consortium name="The Broad Institute Genome Sequencing Center for Infectious Disease"/>
            <person name="Wu L."/>
            <person name="Ma J."/>
        </authorList>
    </citation>
    <scope>NUCLEOTIDE SEQUENCE [LARGE SCALE GENOMIC DNA]</scope>
    <source>
        <strain evidence="3">JCM 17217</strain>
    </source>
</reference>
<name>A0ABP7QSU0_9BACT</name>
<evidence type="ECO:0000313" key="3">
    <source>
        <dbReference type="Proteomes" id="UP001501556"/>
    </source>
</evidence>
<proteinExistence type="predicted"/>
<dbReference type="Proteomes" id="UP001501556">
    <property type="component" value="Unassembled WGS sequence"/>
</dbReference>
<dbReference type="EMBL" id="BAABDI010000031">
    <property type="protein sequence ID" value="GAA3987583.1"/>
    <property type="molecule type" value="Genomic_DNA"/>
</dbReference>